<gene>
    <name evidence="1" type="ORF">TSTA_093460</name>
</gene>
<dbReference type="RefSeq" id="XP_002479063.1">
    <property type="nucleotide sequence ID" value="XM_002479018.1"/>
</dbReference>
<dbReference type="HOGENOM" id="CLU_1409660_0_0_1"/>
<name>B8M1L3_TALSN</name>
<reference evidence="2" key="1">
    <citation type="journal article" date="2015" name="Genome Announc.">
        <title>Genome sequence of the AIDS-associated pathogen Penicillium marneffei (ATCC18224) and its near taxonomic relative Talaromyces stipitatus (ATCC10500).</title>
        <authorList>
            <person name="Nierman W.C."/>
            <person name="Fedorova-Abrams N.D."/>
            <person name="Andrianopoulos A."/>
        </authorList>
    </citation>
    <scope>NUCLEOTIDE SEQUENCE [LARGE SCALE GENOMIC DNA]</scope>
    <source>
        <strain evidence="2">ATCC 10500 / CBS 375.48 / QM 6759 / NRRL 1006</strain>
    </source>
</reference>
<dbReference type="AlphaFoldDB" id="B8M1L3"/>
<dbReference type="PhylomeDB" id="B8M1L3"/>
<evidence type="ECO:0000313" key="1">
    <source>
        <dbReference type="EMBL" id="EED22100.1"/>
    </source>
</evidence>
<sequence length="193" mass="21634">MFEPHATVSYVWGEGRDHRTTLANMQDRAEIGWPSLYHLHTPQGASPEYQSRERRMDQLEPQRSCHALDLWQPTLTICATVGASAKTGLLALDEKKNTNQKIAKCVKGVHLVLHQPPEISMESSAWNQRAWIFQGRLLSGRCLIFTGRQVNFQCRSTGMSGAIFADKLDQGWPLENPIDAISLTSTVISVEAF</sequence>
<evidence type="ECO:0008006" key="3">
    <source>
        <dbReference type="Google" id="ProtNLM"/>
    </source>
</evidence>
<dbReference type="PANTHER" id="PTHR33112:SF12">
    <property type="entry name" value="HETEROKARYON INCOMPATIBILITY DOMAIN-CONTAINING PROTEIN"/>
    <property type="match status" value="1"/>
</dbReference>
<dbReference type="Proteomes" id="UP000001745">
    <property type="component" value="Unassembled WGS sequence"/>
</dbReference>
<dbReference type="InParanoid" id="B8M1L3"/>
<organism evidence="1 2">
    <name type="scientific">Talaromyces stipitatus (strain ATCC 10500 / CBS 375.48 / QM 6759 / NRRL 1006)</name>
    <name type="common">Penicillium stipitatum</name>
    <dbReference type="NCBI Taxonomy" id="441959"/>
    <lineage>
        <taxon>Eukaryota</taxon>
        <taxon>Fungi</taxon>
        <taxon>Dikarya</taxon>
        <taxon>Ascomycota</taxon>
        <taxon>Pezizomycotina</taxon>
        <taxon>Eurotiomycetes</taxon>
        <taxon>Eurotiomycetidae</taxon>
        <taxon>Eurotiales</taxon>
        <taxon>Trichocomaceae</taxon>
        <taxon>Talaromyces</taxon>
        <taxon>Talaromyces sect. Talaromyces</taxon>
    </lineage>
</organism>
<evidence type="ECO:0000313" key="2">
    <source>
        <dbReference type="Proteomes" id="UP000001745"/>
    </source>
</evidence>
<dbReference type="GeneID" id="8102590"/>
<dbReference type="EMBL" id="EQ962653">
    <property type="protein sequence ID" value="EED22100.1"/>
    <property type="molecule type" value="Genomic_DNA"/>
</dbReference>
<protein>
    <recommendedName>
        <fullName evidence="3">Heterokaryon incompatibility domain-containing protein</fullName>
    </recommendedName>
</protein>
<keyword evidence="2" id="KW-1185">Reference proteome</keyword>
<dbReference type="OrthoDB" id="2958217at2759"/>
<dbReference type="VEuPathDB" id="FungiDB:TSTA_093460"/>
<proteinExistence type="predicted"/>
<accession>B8M1L3</accession>
<dbReference type="PANTHER" id="PTHR33112">
    <property type="entry name" value="DOMAIN PROTEIN, PUTATIVE-RELATED"/>
    <property type="match status" value="1"/>
</dbReference>